<dbReference type="PROSITE" id="PS51194">
    <property type="entry name" value="HELICASE_CTER"/>
    <property type="match status" value="1"/>
</dbReference>
<feature type="domain" description="Helicase ATP-binding" evidence="9">
    <location>
        <begin position="37"/>
        <end position="229"/>
    </location>
</feature>
<dbReference type="SUPFAM" id="SSF52540">
    <property type="entry name" value="P-loop containing nucleoside triphosphate hydrolases"/>
    <property type="match status" value="1"/>
</dbReference>
<keyword evidence="4" id="KW-0238">DNA-binding</keyword>
<evidence type="ECO:0000256" key="5">
    <source>
        <dbReference type="ARBA" id="ARBA00023235"/>
    </source>
</evidence>
<dbReference type="Proteomes" id="UP001148786">
    <property type="component" value="Unassembled WGS sequence"/>
</dbReference>
<dbReference type="GO" id="GO:0005737">
    <property type="term" value="C:cytoplasm"/>
    <property type="evidence" value="ECO:0007669"/>
    <property type="project" value="TreeGrafter"/>
</dbReference>
<evidence type="ECO:0000256" key="3">
    <source>
        <dbReference type="ARBA" id="ARBA00022840"/>
    </source>
</evidence>
<evidence type="ECO:0000256" key="7">
    <source>
        <dbReference type="ARBA" id="ARBA00034808"/>
    </source>
</evidence>
<feature type="domain" description="Helicase C-terminal" evidence="10">
    <location>
        <begin position="261"/>
        <end position="411"/>
    </location>
</feature>
<dbReference type="CDD" id="cd18785">
    <property type="entry name" value="SF2_C"/>
    <property type="match status" value="1"/>
</dbReference>
<evidence type="ECO:0000256" key="8">
    <source>
        <dbReference type="SAM" id="MobiDB-lite"/>
    </source>
</evidence>
<dbReference type="Pfam" id="PF00271">
    <property type="entry name" value="Helicase_C"/>
    <property type="match status" value="1"/>
</dbReference>
<comment type="similarity">
    <text evidence="1">Belongs to the helicase family. RecQ subfamily.</text>
</comment>
<gene>
    <name evidence="11" type="ORF">NLJ89_g6696</name>
</gene>
<proteinExistence type="inferred from homology"/>
<dbReference type="Gene3D" id="3.40.50.300">
    <property type="entry name" value="P-loop containing nucleotide triphosphate hydrolases"/>
    <property type="match status" value="2"/>
</dbReference>
<evidence type="ECO:0000313" key="11">
    <source>
        <dbReference type="EMBL" id="KAJ3506751.1"/>
    </source>
</evidence>
<dbReference type="PANTHER" id="PTHR13710">
    <property type="entry name" value="DNA HELICASE RECQ FAMILY MEMBER"/>
    <property type="match status" value="1"/>
</dbReference>
<accession>A0A9W8K5Y4</accession>
<dbReference type="GO" id="GO:0005524">
    <property type="term" value="F:ATP binding"/>
    <property type="evidence" value="ECO:0007669"/>
    <property type="project" value="UniProtKB-KW"/>
</dbReference>
<comment type="catalytic activity">
    <reaction evidence="6">
        <text>Couples ATP hydrolysis with the unwinding of duplex DNA by translocating in the 3'-5' direction.</text>
        <dbReference type="EC" id="5.6.2.4"/>
    </reaction>
</comment>
<keyword evidence="3" id="KW-0067">ATP-binding</keyword>
<dbReference type="OrthoDB" id="3269685at2759"/>
<keyword evidence="5" id="KW-0413">Isomerase</keyword>
<protein>
    <recommendedName>
        <fullName evidence="7">DNA 3'-5' helicase</fullName>
        <ecNumber evidence="7">5.6.2.4</ecNumber>
    </recommendedName>
</protein>
<keyword evidence="12" id="KW-1185">Reference proteome</keyword>
<evidence type="ECO:0000256" key="4">
    <source>
        <dbReference type="ARBA" id="ARBA00023125"/>
    </source>
</evidence>
<dbReference type="GO" id="GO:0000724">
    <property type="term" value="P:double-strand break repair via homologous recombination"/>
    <property type="evidence" value="ECO:0007669"/>
    <property type="project" value="TreeGrafter"/>
</dbReference>
<comment type="caution">
    <text evidence="11">The sequence shown here is derived from an EMBL/GenBank/DDBJ whole genome shotgun (WGS) entry which is preliminary data.</text>
</comment>
<dbReference type="InterPro" id="IPR014001">
    <property type="entry name" value="Helicase_ATP-bd"/>
</dbReference>
<dbReference type="PROSITE" id="PS51192">
    <property type="entry name" value="HELICASE_ATP_BIND_1"/>
    <property type="match status" value="1"/>
</dbReference>
<evidence type="ECO:0000256" key="2">
    <source>
        <dbReference type="ARBA" id="ARBA00022741"/>
    </source>
</evidence>
<dbReference type="InterPro" id="IPR001650">
    <property type="entry name" value="Helicase_C-like"/>
</dbReference>
<sequence>MSNQKFKFKSPEGTALCRRLLQERLPFTPHDYQLKGIASILDGRDYLGISATGSGKTAYIYMTLHVIQAILNNPAICPDVTFPEDASILVVSPTTALEENQEHKIKEYGLTAKAVNSVTKQEADHRGENIWKDVEAGTAVILVSPEMLSSKGFEIILHSKIFQARLFAIAIDEVHLLNSWGTDFRPAFQQIAYMRARFQRRVILFAMTATLRKGKPMDSILGFLGFHSGGYDLHRRSNARPDIQLIFRTLNATQGSDRFPQLDWVLRETGKVLIFCPTIRFGFKLAVYFWYLDPRRAVLNQIIRLFNSLNSPEYNRQTLQLLEGTNKSTITIATDKLSVGVDVPDFQMVVIIEPKTLDDLWQKAGRVGRDRSKVSGARVIVYFPKEFMKTVLSTQDGNSSTQVDTGEKRKRKRSKKAAGSDETTPKIDDGLREIILAKCLMADIDCQYDNPAQDEPCSQECVTCLHLAPPPPTIPSAPCICSKCVPERSPPPPEGKSHKKPFPERIRVTKEMRKIAISTLHEFREALWADADEIATGMVPVESFLPDVMTNSIIDNFPTLLSKDILEPFVHGARSDLITASQTLLEPFILDNQFVRARAHDLLHILWDLHMHFDDIRQLKKDQAKAKKAAQNNEQEAGSDIVEDSDE</sequence>
<evidence type="ECO:0000259" key="10">
    <source>
        <dbReference type="PROSITE" id="PS51194"/>
    </source>
</evidence>
<dbReference type="EC" id="5.6.2.4" evidence="7"/>
<evidence type="ECO:0000259" key="9">
    <source>
        <dbReference type="PROSITE" id="PS51192"/>
    </source>
</evidence>
<dbReference type="GO" id="GO:0043138">
    <property type="term" value="F:3'-5' DNA helicase activity"/>
    <property type="evidence" value="ECO:0007669"/>
    <property type="project" value="UniProtKB-EC"/>
</dbReference>
<dbReference type="Pfam" id="PF00270">
    <property type="entry name" value="DEAD"/>
    <property type="match status" value="1"/>
</dbReference>
<evidence type="ECO:0000313" key="12">
    <source>
        <dbReference type="Proteomes" id="UP001148786"/>
    </source>
</evidence>
<dbReference type="GO" id="GO:0003677">
    <property type="term" value="F:DNA binding"/>
    <property type="evidence" value="ECO:0007669"/>
    <property type="project" value="UniProtKB-KW"/>
</dbReference>
<feature type="compositionally biased region" description="Polar residues" evidence="8">
    <location>
        <begin position="394"/>
        <end position="404"/>
    </location>
</feature>
<feature type="region of interest" description="Disordered" evidence="8">
    <location>
        <begin position="394"/>
        <end position="425"/>
    </location>
</feature>
<dbReference type="EMBL" id="JANKHO010000731">
    <property type="protein sequence ID" value="KAJ3506751.1"/>
    <property type="molecule type" value="Genomic_DNA"/>
</dbReference>
<evidence type="ECO:0000256" key="1">
    <source>
        <dbReference type="ARBA" id="ARBA00005446"/>
    </source>
</evidence>
<dbReference type="AlphaFoldDB" id="A0A9W8K5Y4"/>
<organism evidence="11 12">
    <name type="scientific">Agrocybe chaxingu</name>
    <dbReference type="NCBI Taxonomy" id="84603"/>
    <lineage>
        <taxon>Eukaryota</taxon>
        <taxon>Fungi</taxon>
        <taxon>Dikarya</taxon>
        <taxon>Basidiomycota</taxon>
        <taxon>Agaricomycotina</taxon>
        <taxon>Agaricomycetes</taxon>
        <taxon>Agaricomycetidae</taxon>
        <taxon>Agaricales</taxon>
        <taxon>Agaricineae</taxon>
        <taxon>Strophariaceae</taxon>
        <taxon>Agrocybe</taxon>
    </lineage>
</organism>
<dbReference type="GO" id="GO:0005694">
    <property type="term" value="C:chromosome"/>
    <property type="evidence" value="ECO:0007669"/>
    <property type="project" value="TreeGrafter"/>
</dbReference>
<dbReference type="InterPro" id="IPR027417">
    <property type="entry name" value="P-loop_NTPase"/>
</dbReference>
<evidence type="ECO:0000256" key="6">
    <source>
        <dbReference type="ARBA" id="ARBA00034617"/>
    </source>
</evidence>
<feature type="region of interest" description="Disordered" evidence="8">
    <location>
        <begin position="624"/>
        <end position="647"/>
    </location>
</feature>
<dbReference type="InterPro" id="IPR011545">
    <property type="entry name" value="DEAD/DEAH_box_helicase_dom"/>
</dbReference>
<dbReference type="PANTHER" id="PTHR13710:SF105">
    <property type="entry name" value="ATP-DEPENDENT DNA HELICASE Q1"/>
    <property type="match status" value="1"/>
</dbReference>
<keyword evidence="2" id="KW-0547">Nucleotide-binding</keyword>
<dbReference type="GO" id="GO:0009378">
    <property type="term" value="F:four-way junction helicase activity"/>
    <property type="evidence" value="ECO:0007669"/>
    <property type="project" value="TreeGrafter"/>
</dbReference>
<dbReference type="SMART" id="SM00487">
    <property type="entry name" value="DEXDc"/>
    <property type="match status" value="1"/>
</dbReference>
<name>A0A9W8K5Y4_9AGAR</name>
<reference evidence="11" key="1">
    <citation type="submission" date="2022-07" db="EMBL/GenBank/DDBJ databases">
        <title>Genome Sequence of Agrocybe chaxingu.</title>
        <authorList>
            <person name="Buettner E."/>
        </authorList>
    </citation>
    <scope>NUCLEOTIDE SEQUENCE</scope>
    <source>
        <strain evidence="11">MP-N11</strain>
    </source>
</reference>